<dbReference type="PANTHER" id="PTHR30203:SF32">
    <property type="entry name" value="CATION EFFLUX SYSTEM PROTEIN CUSC"/>
    <property type="match status" value="1"/>
</dbReference>
<keyword evidence="2" id="KW-0449">Lipoprotein</keyword>
<dbReference type="InterPro" id="IPR010131">
    <property type="entry name" value="MdtP/NodT-like"/>
</dbReference>
<dbReference type="Pfam" id="PF02321">
    <property type="entry name" value="OEP"/>
    <property type="match status" value="2"/>
</dbReference>
<keyword evidence="4" id="KW-1185">Reference proteome</keyword>
<comment type="subcellular location">
    <subcellularLocation>
        <location evidence="2">Cell membrane</location>
        <topology evidence="2">Lipid-anchor</topology>
    </subcellularLocation>
</comment>
<keyword evidence="2" id="KW-0564">Palmitate</keyword>
<dbReference type="OrthoDB" id="9783100at2"/>
<evidence type="ECO:0000256" key="2">
    <source>
        <dbReference type="RuleBase" id="RU362097"/>
    </source>
</evidence>
<protein>
    <submittedName>
        <fullName evidence="3">Efflux transporter outer membrane subunit</fullName>
    </submittedName>
</protein>
<keyword evidence="2" id="KW-0732">Signal</keyword>
<dbReference type="Gene3D" id="2.20.200.10">
    <property type="entry name" value="Outer membrane efflux proteins (OEP)"/>
    <property type="match status" value="1"/>
</dbReference>
<gene>
    <name evidence="3" type="ORF">GRI65_14145</name>
</gene>
<proteinExistence type="inferred from homology"/>
<evidence type="ECO:0000313" key="3">
    <source>
        <dbReference type="EMBL" id="MXP45590.1"/>
    </source>
</evidence>
<dbReference type="GO" id="GO:0015562">
    <property type="term" value="F:efflux transmembrane transporter activity"/>
    <property type="evidence" value="ECO:0007669"/>
    <property type="project" value="InterPro"/>
</dbReference>
<feature type="chain" id="PRO_5033109887" evidence="2">
    <location>
        <begin position="26"/>
        <end position="472"/>
    </location>
</feature>
<name>A0A845B5F0_9SPHN</name>
<comment type="similarity">
    <text evidence="1 2">Belongs to the outer membrane factor (OMF) (TC 1.B.17) family.</text>
</comment>
<organism evidence="3 4">
    <name type="scientific">Allopontixanthobacter sediminis</name>
    <dbReference type="NCBI Taxonomy" id="1689985"/>
    <lineage>
        <taxon>Bacteria</taxon>
        <taxon>Pseudomonadati</taxon>
        <taxon>Pseudomonadota</taxon>
        <taxon>Alphaproteobacteria</taxon>
        <taxon>Sphingomonadales</taxon>
        <taxon>Erythrobacteraceae</taxon>
        <taxon>Allopontixanthobacter</taxon>
    </lineage>
</organism>
<dbReference type="PANTHER" id="PTHR30203">
    <property type="entry name" value="OUTER MEMBRANE CATION EFFLUX PROTEIN"/>
    <property type="match status" value="1"/>
</dbReference>
<dbReference type="NCBIfam" id="TIGR01845">
    <property type="entry name" value="outer_NodT"/>
    <property type="match status" value="1"/>
</dbReference>
<feature type="signal peptide" evidence="2">
    <location>
        <begin position="1"/>
        <end position="25"/>
    </location>
</feature>
<dbReference type="AlphaFoldDB" id="A0A845B5F0"/>
<keyword evidence="2" id="KW-0472">Membrane</keyword>
<dbReference type="InterPro" id="IPR003423">
    <property type="entry name" value="OMP_efflux"/>
</dbReference>
<accession>A0A845B5F0</accession>
<dbReference type="SUPFAM" id="SSF56954">
    <property type="entry name" value="Outer membrane efflux proteins (OEP)"/>
    <property type="match status" value="1"/>
</dbReference>
<keyword evidence="2" id="KW-0812">Transmembrane</keyword>
<dbReference type="GO" id="GO:0005886">
    <property type="term" value="C:plasma membrane"/>
    <property type="evidence" value="ECO:0007669"/>
    <property type="project" value="UniProtKB-SubCell"/>
</dbReference>
<comment type="caution">
    <text evidence="3">The sequence shown here is derived from an EMBL/GenBank/DDBJ whole genome shotgun (WGS) entry which is preliminary data.</text>
</comment>
<sequence>MRGASRHPALAALAAAGLAMSSCTATIPPARGPADLSPPAEYYADYRPASGDSELWWQGFTDPVLDQLVQDALADNLDVAAANSRLRAARALVDAEQSDLLPSAGVSGSVGGEAGTAGDSGLVAGAGLSAQLDLDLSGRLSAEVQAAAANAAAAEYFLADQRRLVAAAVAGQYIELRRTGARLALLEESTDLQQQTLRIVTLRFEAGLSANLDVRRAAADLAQTRAQLGLLRLARARAGHALSVLTGDTPGAVEEFAGQDAAIPAYAGGPPTGAPADLLRRRADILVAEAGLVEAAARVGVERSDLLPNLVLPANLVLGDGSLGGLVSDFFATVGASLDLPLFDGGRRRAEIAAAEAEADARFFEYRLTFLNALAEVENSLVAIDAFTDRNTELRQAIEESETAFEQSRALYREGLASLFDVLDAQRQLIASRQSLIDSEADLAASIIALYAATGADPGSTPIRATLPVTGS</sequence>
<evidence type="ECO:0000256" key="1">
    <source>
        <dbReference type="ARBA" id="ARBA00007613"/>
    </source>
</evidence>
<dbReference type="Proteomes" id="UP000431922">
    <property type="component" value="Unassembled WGS sequence"/>
</dbReference>
<dbReference type="RefSeq" id="WP_160757229.1">
    <property type="nucleotide sequence ID" value="NZ_WTYL01000004.1"/>
</dbReference>
<evidence type="ECO:0000313" key="4">
    <source>
        <dbReference type="Proteomes" id="UP000431922"/>
    </source>
</evidence>
<dbReference type="EMBL" id="WTYL01000004">
    <property type="protein sequence ID" value="MXP45590.1"/>
    <property type="molecule type" value="Genomic_DNA"/>
</dbReference>
<keyword evidence="2" id="KW-1134">Transmembrane beta strand</keyword>
<reference evidence="3 4" key="1">
    <citation type="submission" date="2019-12" db="EMBL/GenBank/DDBJ databases">
        <title>Genomic-based taxomic classification of the family Erythrobacteraceae.</title>
        <authorList>
            <person name="Xu L."/>
        </authorList>
    </citation>
    <scope>NUCLEOTIDE SEQUENCE [LARGE SCALE GENOMIC DNA]</scope>
    <source>
        <strain evidence="3 4">KCTC 42453</strain>
    </source>
</reference>
<dbReference type="Gene3D" id="1.20.1600.10">
    <property type="entry name" value="Outer membrane efflux proteins (OEP)"/>
    <property type="match status" value="1"/>
</dbReference>
<dbReference type="PROSITE" id="PS51257">
    <property type="entry name" value="PROKAR_LIPOPROTEIN"/>
    <property type="match status" value="1"/>
</dbReference>